<evidence type="ECO:0000313" key="8">
    <source>
        <dbReference type="Proteomes" id="UP001142078"/>
    </source>
</evidence>
<dbReference type="GO" id="GO:0070681">
    <property type="term" value="P:glutaminyl-tRNAGln biosynthesis via transamidation"/>
    <property type="evidence" value="ECO:0007669"/>
    <property type="project" value="TreeGrafter"/>
</dbReference>
<dbReference type="EMBL" id="JANJZL010000007">
    <property type="protein sequence ID" value="MCR2044616.1"/>
    <property type="molecule type" value="Genomic_DNA"/>
</dbReference>
<dbReference type="NCBIfam" id="TIGR00135">
    <property type="entry name" value="gatC"/>
    <property type="match status" value="1"/>
</dbReference>
<comment type="catalytic activity">
    <reaction evidence="5 6">
        <text>L-glutamyl-tRNA(Gln) + L-glutamine + ATP + H2O = L-glutaminyl-tRNA(Gln) + L-glutamate + ADP + phosphate + H(+)</text>
        <dbReference type="Rhea" id="RHEA:17521"/>
        <dbReference type="Rhea" id="RHEA-COMP:9681"/>
        <dbReference type="Rhea" id="RHEA-COMP:9684"/>
        <dbReference type="ChEBI" id="CHEBI:15377"/>
        <dbReference type="ChEBI" id="CHEBI:15378"/>
        <dbReference type="ChEBI" id="CHEBI:29985"/>
        <dbReference type="ChEBI" id="CHEBI:30616"/>
        <dbReference type="ChEBI" id="CHEBI:43474"/>
        <dbReference type="ChEBI" id="CHEBI:58359"/>
        <dbReference type="ChEBI" id="CHEBI:78520"/>
        <dbReference type="ChEBI" id="CHEBI:78521"/>
        <dbReference type="ChEBI" id="CHEBI:456216"/>
    </reaction>
</comment>
<evidence type="ECO:0000313" key="7">
    <source>
        <dbReference type="EMBL" id="MCR2044616.1"/>
    </source>
</evidence>
<evidence type="ECO:0000256" key="4">
    <source>
        <dbReference type="ARBA" id="ARBA00047380"/>
    </source>
</evidence>
<dbReference type="HAMAP" id="MF_00122">
    <property type="entry name" value="GatC"/>
    <property type="match status" value="1"/>
</dbReference>
<comment type="catalytic activity">
    <reaction evidence="4 6">
        <text>L-aspartyl-tRNA(Asn) + L-glutamine + ATP + H2O = L-asparaginyl-tRNA(Asn) + L-glutamate + ADP + phosphate + 2 H(+)</text>
        <dbReference type="Rhea" id="RHEA:14513"/>
        <dbReference type="Rhea" id="RHEA-COMP:9674"/>
        <dbReference type="Rhea" id="RHEA-COMP:9677"/>
        <dbReference type="ChEBI" id="CHEBI:15377"/>
        <dbReference type="ChEBI" id="CHEBI:15378"/>
        <dbReference type="ChEBI" id="CHEBI:29985"/>
        <dbReference type="ChEBI" id="CHEBI:30616"/>
        <dbReference type="ChEBI" id="CHEBI:43474"/>
        <dbReference type="ChEBI" id="CHEBI:58359"/>
        <dbReference type="ChEBI" id="CHEBI:78515"/>
        <dbReference type="ChEBI" id="CHEBI:78516"/>
        <dbReference type="ChEBI" id="CHEBI:456216"/>
    </reaction>
</comment>
<dbReference type="OrthoDB" id="9813938at2"/>
<dbReference type="Pfam" id="PF02686">
    <property type="entry name" value="GatC"/>
    <property type="match status" value="1"/>
</dbReference>
<evidence type="ECO:0000256" key="1">
    <source>
        <dbReference type="ARBA" id="ARBA00010757"/>
    </source>
</evidence>
<evidence type="ECO:0000256" key="2">
    <source>
        <dbReference type="ARBA" id="ARBA00011123"/>
    </source>
</evidence>
<dbReference type="AlphaFoldDB" id="A0A9X2MP67"/>
<dbReference type="InterPro" id="IPR036113">
    <property type="entry name" value="Asp/Glu-ADT_sf_sub_c"/>
</dbReference>
<keyword evidence="8" id="KW-1185">Reference proteome</keyword>
<accession>A0A9X2MP67</accession>
<dbReference type="GO" id="GO:0006450">
    <property type="term" value="P:regulation of translational fidelity"/>
    <property type="evidence" value="ECO:0007669"/>
    <property type="project" value="InterPro"/>
</dbReference>
<reference evidence="7" key="1">
    <citation type="submission" date="2022-07" db="EMBL/GenBank/DDBJ databases">
        <title>Enhanced cultured diversity of the mouse gut microbiota enables custom-made synthetic communities.</title>
        <authorList>
            <person name="Afrizal A."/>
        </authorList>
    </citation>
    <scope>NUCLEOTIDE SEQUENCE</scope>
    <source>
        <strain evidence="7">DSM 29482</strain>
    </source>
</reference>
<keyword evidence="6" id="KW-0547">Nucleotide-binding</keyword>
<name>A0A9X2MP67_9FIRM</name>
<protein>
    <recommendedName>
        <fullName evidence="6">Aspartyl/glutamyl-tRNA(Asn/Gln) amidotransferase subunit C</fullName>
        <shortName evidence="6">Asp/Glu-ADT subunit C</shortName>
        <ecNumber evidence="6">6.3.5.-</ecNumber>
    </recommendedName>
</protein>
<organism evidence="7 8">
    <name type="scientific">Anaerosalibacter massiliensis</name>
    <dbReference type="NCBI Taxonomy" id="1347392"/>
    <lineage>
        <taxon>Bacteria</taxon>
        <taxon>Bacillati</taxon>
        <taxon>Bacillota</taxon>
        <taxon>Tissierellia</taxon>
        <taxon>Tissierellales</taxon>
        <taxon>Sporanaerobacteraceae</taxon>
        <taxon>Anaerosalibacter</taxon>
    </lineage>
</organism>
<dbReference type="GO" id="GO:0006412">
    <property type="term" value="P:translation"/>
    <property type="evidence" value="ECO:0007669"/>
    <property type="project" value="UniProtKB-UniRule"/>
</dbReference>
<comment type="function">
    <text evidence="3 6">Allows the formation of correctly charged Asn-tRNA(Asn) or Gln-tRNA(Gln) through the transamidation of misacylated Asp-tRNA(Asn) or Glu-tRNA(Gln) in organisms which lack either or both of asparaginyl-tRNA or glutaminyl-tRNA synthetases. The reaction takes place in the presence of glutamine and ATP through an activated phospho-Asp-tRNA(Asn) or phospho-Glu-tRNA(Gln).</text>
</comment>
<dbReference type="EC" id="6.3.5.-" evidence="6"/>
<dbReference type="PANTHER" id="PTHR15004:SF0">
    <property type="entry name" value="GLUTAMYL-TRNA(GLN) AMIDOTRANSFERASE SUBUNIT C, MITOCHONDRIAL"/>
    <property type="match status" value="1"/>
</dbReference>
<dbReference type="SUPFAM" id="SSF141000">
    <property type="entry name" value="Glu-tRNAGln amidotransferase C subunit"/>
    <property type="match status" value="1"/>
</dbReference>
<proteinExistence type="inferred from homology"/>
<comment type="similarity">
    <text evidence="1 6">Belongs to the GatC family.</text>
</comment>
<evidence type="ECO:0000256" key="5">
    <source>
        <dbReference type="ARBA" id="ARBA00047913"/>
    </source>
</evidence>
<comment type="caution">
    <text evidence="7">The sequence shown here is derived from an EMBL/GenBank/DDBJ whole genome shotgun (WGS) entry which is preliminary data.</text>
</comment>
<dbReference type="GO" id="GO:0050567">
    <property type="term" value="F:glutaminyl-tRNA synthase (glutamine-hydrolyzing) activity"/>
    <property type="evidence" value="ECO:0007669"/>
    <property type="project" value="UniProtKB-UniRule"/>
</dbReference>
<evidence type="ECO:0000256" key="6">
    <source>
        <dbReference type="HAMAP-Rule" id="MF_00122"/>
    </source>
</evidence>
<gene>
    <name evidence="6 7" type="primary">gatC</name>
    <name evidence="7" type="ORF">NSA23_10885</name>
</gene>
<keyword evidence="6" id="KW-0648">Protein biosynthesis</keyword>
<dbReference type="GO" id="GO:0005524">
    <property type="term" value="F:ATP binding"/>
    <property type="evidence" value="ECO:0007669"/>
    <property type="project" value="UniProtKB-KW"/>
</dbReference>
<evidence type="ECO:0000256" key="3">
    <source>
        <dbReference type="ARBA" id="ARBA00024799"/>
    </source>
</evidence>
<dbReference type="RefSeq" id="WP_042680817.1">
    <property type="nucleotide sequence ID" value="NZ_CABKTM010000023.1"/>
</dbReference>
<dbReference type="PANTHER" id="PTHR15004">
    <property type="entry name" value="GLUTAMYL-TRNA(GLN) AMIDOTRANSFERASE SUBUNIT C, MITOCHONDRIAL"/>
    <property type="match status" value="1"/>
</dbReference>
<dbReference type="Gene3D" id="1.10.20.60">
    <property type="entry name" value="Glu-tRNAGln amidotransferase C subunit, N-terminal domain"/>
    <property type="match status" value="1"/>
</dbReference>
<comment type="subunit">
    <text evidence="2 6">Heterotrimer of A, B and C subunits.</text>
</comment>
<keyword evidence="6" id="KW-0067">ATP-binding</keyword>
<sequence length="94" mass="10952">MISKKEIEHIANLSKLKFNKDEIEGFAEKFSEIINYVEKLQEVDTKGVETTYQVNPNTQFMREDNVLESFSNEEALSNAPDKQYGYFKLPKILD</sequence>
<dbReference type="InterPro" id="IPR003837">
    <property type="entry name" value="GatC"/>
</dbReference>
<dbReference type="Proteomes" id="UP001142078">
    <property type="component" value="Unassembled WGS sequence"/>
</dbReference>
<keyword evidence="6" id="KW-0436">Ligase</keyword>